<gene>
    <name evidence="2" type="ORF">P3X46_018862</name>
</gene>
<reference evidence="2 3" key="1">
    <citation type="journal article" date="2023" name="Plant Biotechnol. J.">
        <title>Chromosome-level wild Hevea brasiliensis genome provides new tools for genomic-assisted breeding and valuable loci to elevate rubber yield.</title>
        <authorList>
            <person name="Cheng H."/>
            <person name="Song X."/>
            <person name="Hu Y."/>
            <person name="Wu T."/>
            <person name="Yang Q."/>
            <person name="An Z."/>
            <person name="Feng S."/>
            <person name="Deng Z."/>
            <person name="Wu W."/>
            <person name="Zeng X."/>
            <person name="Tu M."/>
            <person name="Wang X."/>
            <person name="Huang H."/>
        </authorList>
    </citation>
    <scope>NUCLEOTIDE SEQUENCE [LARGE SCALE GENOMIC DNA]</scope>
    <source>
        <strain evidence="2">MT/VB/25A 57/8</strain>
    </source>
</reference>
<dbReference type="InterPro" id="IPR009543">
    <property type="entry name" value="VPS13_VAB"/>
</dbReference>
<evidence type="ECO:0000259" key="1">
    <source>
        <dbReference type="Pfam" id="PF25036"/>
    </source>
</evidence>
<accession>A0ABQ9LVV4</accession>
<dbReference type="EMBL" id="JARPOI010000010">
    <property type="protein sequence ID" value="KAJ9170783.1"/>
    <property type="molecule type" value="Genomic_DNA"/>
</dbReference>
<protein>
    <recommendedName>
        <fullName evidence="1">Vacuolar protein sorting-associated protein 13 VPS13 adaptor binding domain-containing protein</fullName>
    </recommendedName>
</protein>
<evidence type="ECO:0000313" key="2">
    <source>
        <dbReference type="EMBL" id="KAJ9170783.1"/>
    </source>
</evidence>
<sequence>MFFHGLVRRRLASLLQPWLLEEPELQMDLGFINSRVTAKSLRFDISSLNRLFDESSRFSFKEVSVEEFSVRFSNWSVPAFEIEVRGVNVTLFAGEEKEEGSSIRGRKLSEKLNEEKRKAVAGIDPEGSALHEVLERVLVSTPSRNRFTASLFNLLLKHVHLQIFNFNLQVQGPILNDALICLVEVKEFNGESQYFEHACLLRGFVGAVFNPLKEISIVIDFRGFGVGYEMKDNKNSVFSSTEMFSCIKLNDLQLADFSIRVPELSLSLSPLDLLVLSVLGNLPSKESKRVRNGRQLWRLAANRLGYVISSPRLSFHNLVEFVCLWLRYLNAYEHLLSLLGDCADNLLKKPAIKMSRDNLSSFNHDWDVISCIEKQLPVEAIAQARRIARYRANLNVQHGESGYKEYSAYSWFKFFSKIVPVLIFTWNVLYRVFLSIVHGFFSIKFSFQEQKFDGHLGNNSEDHFPQYCFLLNFGKILISFSPTNTVQKVNEKMESHIGISHSDVHLFCLSIDALLLVYVDEIFEQSLSISCGQLKVKSSSVIGATITESRSKHHFSSVKRNRKRRADNLKTVLWSEPAQKFFPSQSGETNDAGQAESAYSPLLQNFLGEMWLTWKRSCTKYDDNEIQYSENPWLLCEIKNCLIYPGMKSSDSMFWKCSLTVGKLNLAMGYLSIISMAILLGQIKHALKWTEDNGMASVLSRPTPTCEEQQEISWEGKYEVFINRMKMNLHRLLQDKCLQLGVFITGPHIQMSIRKIGSNSRDEDMNHAVGQDDFRLGFDIHNIEAVVWPTSKSDLVLTQLPEIDDMETEHHRLLEPQITEIPKSDNEKYSSQTCVSLRSYLRVSGLNIFMGDFTEIQQSQVLALKPIAVELSFFRECVHSFSTTTISFSTAVCGRATGITFISYMDELQGFFQVVADLFLAVSYVFDGLHITGYVPLQDFMRQNKAFSDPDNDETTAEGAPLIYNSTLFSINGTFIFKSMEVVLQNSRILDKGESSTKVYDASSHRKLSGFDLHECGIWISVHQGSADMSFGERKMEILLDLLGIQSIIFRYQDHMGKSFDHFVVRNLQRQSHNWLYESSLSNLKFSLGLGCPRDRMSSSSGNSPLGGNALYSVENSHLVTDSETLNSQSSTFENLGFSSFISAPMSSHWFLINVTLSGIFVTRHSIKNAVVGAHQINKLTSLLSVGKDLQTISWRIQGGPLVLETTAVMMFVRCFVSYLHSFAKLLSIIKTTVKQVDNSEHEAQEIPRATLQPVWELPEASSIDVSQFSLIFIIEDDSGDLQELVSEFDVHVELESANMQRKFMFKLSRMSIFSQVLQECPENENENQIPHFSSAMLNKSSSHSPTRDPAVKFQHMDGSHIIHQNYILNHLVAFISAEKSKNGPLPLNQIWVGNGSVSDIHVTISLSEIQMLSSMVSSLSGGYNEETTNDLKRRSWSSGQEADNSLEDMVPNGAIVAIQDVHQHMYFAVEGEESKYNLVGIIHYSILGEKALFRVKHHKQKIWNSSILWFSFISLHAKSDSGEPLRLNYHPGSGFVSISSTNDSGWSLWKTISCEPKSYKGDVGWELYNTLVKKKFYLINKKNDCGVAFVDEIPQFVRKPGNPFKFKVFHYHALGHNIATSDRLYLEASGTNLNSRPHEGEDTTSYLNERLPCIQIKIDNTDLTIVHELTDTKDKFPLLRGCINNVQINVQILSNKTRIMSTSCALFCVFDAQKNSWRELVHPVEISTFYRSNFQLQSLETIQRGVPVHFYCRTKGLDISLTELSLDILLFVIGELKLAGPFSVRNSIILANCCKVENQSGLNLLCHFYNNRSVTIARKQSASVFLRQPVLTSELPESTFVTIQLSNLGSFATTSLHLSLSRNQTLAWRTRIMSLSDSRAYPGPFVVVDISTKSKDGSSVVVSPLTRIHNGTEFPMELRFRRPQQNENVFAYVLLKQGDSIDDSMATFDAVNLSGGLKKALMSLSIGNFLFSFRPEIVDGLLNSKRALSVEWSDELKGGKAVCLSGIFDRLGYEVRRALSIESAKCSFSTAHCSVRSEDARVTNLHFLIQSVGRDVPIIHPDKSSDDSESSSAVALQEQKEIFLLPTVRVSNLLHSEIHVLLTETDLHTSTVSDNIGKQATIACGSTVDFYANPTIIYFTVTLTVFRSSCKPVNSSDWIKKLFKNKNDVRCLDIDLDFGGGKYFASLRLSRGFRGILEAAIFTPYSMRNNTDFSLFFFAPNQKPLSRDEVRKYGSSIPPELGLFCPPNSIRSWFSKSHKMRLKLLENHASQALLDLDALSGLTEISSEIEEEGSGLKYITKFGVSMGPSSSAVMVPSQIVTMTPRHVVYNESEETITIRQCYLEDEMAGIIHINSKRRTILKLQKGISRSREFSFFENVIRKHRNDVDTSLVYIQFQLNEPESGWSGPVCIASLGCFFLKFRRQSNQVQALNNNAPEFAAVHVIEEGSTLGMHFYKPPNVNLPYRIENHLHDTSLTYYQKDSSEREVLGSDSSAYYVWDDMILPHKLVVIINDKPVLREINLDKVRAWKPFLKQKQNRGLASDSLSNKKFRDQRNYFGWFNSMETAKVGYEVYAEGPTRVLRIREFSSSQKGDRLFQSCAKIQLRVFHFKIHLLEDRKQDLDKNDEPCYATFIVARLGNINLDSIFVDQQKYNQINVQSLNVDKKWISARYAAMLRRHQLDSSDSNVSVIKVVFILLPTSSNVRQVKYSSIILQPIDLNLDEETLIKLASFWRTSLSNSSAPSQQYYFDHFEVHPIKIIANFLPGDSYLRYDSAQETLRSLLHSVVKVPPIKNMVVELNGVLVTHALITMRELCIRCARHYSWYAMRAIYIAKGSPLLPPTFVSIFDDLASSSLDVFFDPSRALINLPGFTLGTFKFISKSIYGKGFSGTKRYFGDLEKTLKTVGSNVLFAAVTEISDYVLKGAETSGFDGMVTGFHQGILKLAMEPSLLGTALMEGGPDRKIKLDRSPGVDELYIEGYLQAMLDTMYRQAYLRVRVIDDQVLLKNLPPNSALIDEIVDHVKGFLVSKALLKGDPSASSYPLRHLQRESEWKIGPTLITLCEHLFVSFAIRMLRKQTGKLMANIKWKKESETDDHKAIVRADTTERGHRLKFIWKWGIGKFVFSGILAYIDGRLCRGIPNPIARRIVSGYLLSFLDKSNTDYK</sequence>
<organism evidence="2 3">
    <name type="scientific">Hevea brasiliensis</name>
    <name type="common">Para rubber tree</name>
    <name type="synonym">Siphonia brasiliensis</name>
    <dbReference type="NCBI Taxonomy" id="3981"/>
    <lineage>
        <taxon>Eukaryota</taxon>
        <taxon>Viridiplantae</taxon>
        <taxon>Streptophyta</taxon>
        <taxon>Embryophyta</taxon>
        <taxon>Tracheophyta</taxon>
        <taxon>Spermatophyta</taxon>
        <taxon>Magnoliopsida</taxon>
        <taxon>eudicotyledons</taxon>
        <taxon>Gunneridae</taxon>
        <taxon>Pentapetalae</taxon>
        <taxon>rosids</taxon>
        <taxon>fabids</taxon>
        <taxon>Malpighiales</taxon>
        <taxon>Euphorbiaceae</taxon>
        <taxon>Crotonoideae</taxon>
        <taxon>Micrandreae</taxon>
        <taxon>Hevea</taxon>
    </lineage>
</organism>
<dbReference type="Proteomes" id="UP001174677">
    <property type="component" value="Chromosome 10"/>
</dbReference>
<dbReference type="Pfam" id="PF25036">
    <property type="entry name" value="VPS13_VAB"/>
    <property type="match status" value="1"/>
</dbReference>
<dbReference type="InterPro" id="IPR026847">
    <property type="entry name" value="VPS13"/>
</dbReference>
<comment type="caution">
    <text evidence="2">The sequence shown here is derived from an EMBL/GenBank/DDBJ whole genome shotgun (WGS) entry which is preliminary data.</text>
</comment>
<dbReference type="PANTHER" id="PTHR16166:SF130">
    <property type="entry name" value="PROTEIN SORTING-ASSOCIATED PROTEIN, PUTATIVE (DUF1162)-RELATED"/>
    <property type="match status" value="1"/>
</dbReference>
<feature type="domain" description="Vacuolar protein sorting-associated protein 13 VPS13 adaptor binding" evidence="1">
    <location>
        <begin position="2081"/>
        <end position="2501"/>
    </location>
</feature>
<keyword evidence="3" id="KW-1185">Reference proteome</keyword>
<evidence type="ECO:0000313" key="3">
    <source>
        <dbReference type="Proteomes" id="UP001174677"/>
    </source>
</evidence>
<name>A0ABQ9LVV4_HEVBR</name>
<proteinExistence type="predicted"/>
<dbReference type="PANTHER" id="PTHR16166">
    <property type="entry name" value="VACUOLAR PROTEIN SORTING-ASSOCIATED PROTEIN VPS13"/>
    <property type="match status" value="1"/>
</dbReference>